<proteinExistence type="predicted"/>
<name>A0A942YVL2_9BACI</name>
<evidence type="ECO:0000313" key="1">
    <source>
        <dbReference type="EMBL" id="MBS4215203.1"/>
    </source>
</evidence>
<dbReference type="Pfam" id="PF10720">
    <property type="entry name" value="DUF2515"/>
    <property type="match status" value="1"/>
</dbReference>
<reference evidence="1" key="1">
    <citation type="submission" date="2021-05" db="EMBL/GenBank/DDBJ databases">
        <title>Novel Bacillus species.</title>
        <authorList>
            <person name="Liu G."/>
        </authorList>
    </citation>
    <scope>NUCLEOTIDE SEQUENCE</scope>
    <source>
        <strain evidence="1">FJAT-49825</strain>
    </source>
</reference>
<gene>
    <name evidence="1" type="ORF">KHA99_22430</name>
</gene>
<dbReference type="AlphaFoldDB" id="A0A942YVL2"/>
<dbReference type="EMBL" id="JAGYPF010000004">
    <property type="protein sequence ID" value="MBS4215203.1"/>
    <property type="molecule type" value="Genomic_DNA"/>
</dbReference>
<keyword evidence="2" id="KW-1185">Reference proteome</keyword>
<accession>A0A942YVL2</accession>
<dbReference type="Proteomes" id="UP000679749">
    <property type="component" value="Unassembled WGS sequence"/>
</dbReference>
<comment type="caution">
    <text evidence="1">The sequence shown here is derived from an EMBL/GenBank/DDBJ whole genome shotgun (WGS) entry which is preliminary data.</text>
</comment>
<dbReference type="RefSeq" id="WP_213119681.1">
    <property type="nucleotide sequence ID" value="NZ_JAGYPF010000004.1"/>
</dbReference>
<evidence type="ECO:0000313" key="2">
    <source>
        <dbReference type="Proteomes" id="UP000679749"/>
    </source>
</evidence>
<dbReference type="InterPro" id="IPR019658">
    <property type="entry name" value="DUF2515"/>
</dbReference>
<protein>
    <submittedName>
        <fullName evidence="1">DUF2515 family protein</fullName>
    </submittedName>
</protein>
<organism evidence="1 2">
    <name type="scientific">Neobacillus rhizophilus</name>
    <dbReference type="NCBI Taxonomy" id="2833579"/>
    <lineage>
        <taxon>Bacteria</taxon>
        <taxon>Bacillati</taxon>
        <taxon>Bacillota</taxon>
        <taxon>Bacilli</taxon>
        <taxon>Bacillales</taxon>
        <taxon>Bacillaceae</taxon>
        <taxon>Neobacillus</taxon>
    </lineage>
</organism>
<sequence length="390" mass="45111">MSWPGLETVKAKILSERLLGNFNNVTRTWYYLKVYEKHPELAWSLLAHLVSRNAGYQMSDLKRFEYWKTFINGAAQPPISEPFRTILKEALDHFETVEIQSIFAFLETGNYLIYHDVCPQLEAYDWAKQYPDHADELFDMLISPPFDCDRFIRDKWKEFYHNAKSQGWYPEWWFEPAVERHSFALIINEQNQIEDRLVHDPHNRYLGKLGAVIGPQRIIELIGSRGKTKLLFPVAKSLSDSSPDHLLIYTVDDFSTLGSRIDTGRDLFVGLFKQTDLQRNLIERWVMSHPLHMGTRTNYNPLNYSTDFSALWPGGQTFSPPVIQTSTSSHGWPRFPGATLRYAHLHLKPVPLPISVMDRSGADVLRWLSTPSSPKPLVSTPLSEQDEIFL</sequence>